<dbReference type="InterPro" id="IPR017154">
    <property type="entry name" value="PC4-like"/>
</dbReference>
<name>E4KQY6_9LACT</name>
<sequence>MADFSFEIEEHYGQLSTNAKGWAKELTKVAWNGRPAKYDIRDWDPDYEKMGKGLTFTHEELKILRDCLNKMDLD</sequence>
<dbReference type="InterPro" id="IPR003173">
    <property type="entry name" value="PC4_C"/>
</dbReference>
<comment type="caution">
    <text evidence="2">The sequence shown here is derived from an EMBL/GenBank/DDBJ whole genome shotgun (WGS) entry which is preliminary data.</text>
</comment>
<dbReference type="OrthoDB" id="7067273at2"/>
<dbReference type="PIRSF" id="PIRSF037246">
    <property type="entry name" value="UCP037246"/>
    <property type="match status" value="1"/>
</dbReference>
<feature type="domain" description="Transcriptional coactivator p15 (PC4) C-terminal" evidence="1">
    <location>
        <begin position="20"/>
        <end position="66"/>
    </location>
</feature>
<accession>E4KQY6</accession>
<dbReference type="Gene3D" id="2.30.31.70">
    <property type="match status" value="1"/>
</dbReference>
<dbReference type="RefSeq" id="WP_006418847.1">
    <property type="nucleotide sequence ID" value="NZ_AENN01000017.1"/>
</dbReference>
<dbReference type="GO" id="GO:0006355">
    <property type="term" value="P:regulation of DNA-templated transcription"/>
    <property type="evidence" value="ECO:0007669"/>
    <property type="project" value="InterPro"/>
</dbReference>
<gene>
    <name evidence="2" type="ORF">HMPREF9257_0696</name>
</gene>
<dbReference type="GO" id="GO:0003677">
    <property type="term" value="F:DNA binding"/>
    <property type="evidence" value="ECO:0007669"/>
    <property type="project" value="InterPro"/>
</dbReference>
<dbReference type="eggNOG" id="COG4443">
    <property type="taxonomic scope" value="Bacteria"/>
</dbReference>
<organism evidence="2 3">
    <name type="scientific">Eremococcus coleocola ACS-139-V-Col8</name>
    <dbReference type="NCBI Taxonomy" id="908337"/>
    <lineage>
        <taxon>Bacteria</taxon>
        <taxon>Bacillati</taxon>
        <taxon>Bacillota</taxon>
        <taxon>Bacilli</taxon>
        <taxon>Lactobacillales</taxon>
        <taxon>Aerococcaceae</taxon>
        <taxon>Eremococcus</taxon>
    </lineage>
</organism>
<protein>
    <recommendedName>
        <fullName evidence="1">Transcriptional coactivator p15 (PC4) C-terminal domain-containing protein</fullName>
    </recommendedName>
</protein>
<dbReference type="AlphaFoldDB" id="E4KQY6"/>
<proteinExistence type="predicted"/>
<evidence type="ECO:0000259" key="1">
    <source>
        <dbReference type="Pfam" id="PF02229"/>
    </source>
</evidence>
<evidence type="ECO:0000313" key="3">
    <source>
        <dbReference type="Proteomes" id="UP000005990"/>
    </source>
</evidence>
<dbReference type="STRING" id="908337.HMPREF9257_0696"/>
<keyword evidence="3" id="KW-1185">Reference proteome</keyword>
<dbReference type="Proteomes" id="UP000005990">
    <property type="component" value="Unassembled WGS sequence"/>
</dbReference>
<dbReference type="Pfam" id="PF02229">
    <property type="entry name" value="PC4"/>
    <property type="match status" value="1"/>
</dbReference>
<dbReference type="EMBL" id="AENN01000017">
    <property type="protein sequence ID" value="EFR30687.1"/>
    <property type="molecule type" value="Genomic_DNA"/>
</dbReference>
<evidence type="ECO:0000313" key="2">
    <source>
        <dbReference type="EMBL" id="EFR30687.1"/>
    </source>
</evidence>
<reference evidence="2 3" key="1">
    <citation type="submission" date="2010-10" db="EMBL/GenBank/DDBJ databases">
        <authorList>
            <person name="Durkin A.S."/>
            <person name="Madupu R."/>
            <person name="Torralba M."/>
            <person name="Gillis M."/>
            <person name="Methe B."/>
            <person name="Sutton G."/>
            <person name="Nelson K.E."/>
        </authorList>
    </citation>
    <scope>NUCLEOTIDE SEQUENCE [LARGE SCALE GENOMIC DNA]</scope>
    <source>
        <strain evidence="2 3">ACS-139-V-Col8</strain>
    </source>
</reference>